<evidence type="ECO:0000256" key="7">
    <source>
        <dbReference type="ARBA" id="ARBA00023136"/>
    </source>
</evidence>
<keyword evidence="5 11" id="KW-0067">ATP-binding</keyword>
<feature type="transmembrane region" description="Helical" evidence="8">
    <location>
        <begin position="65"/>
        <end position="85"/>
    </location>
</feature>
<dbReference type="AlphaFoldDB" id="A0A6B8RDK6"/>
<dbReference type="GO" id="GO:0016887">
    <property type="term" value="F:ATP hydrolysis activity"/>
    <property type="evidence" value="ECO:0007669"/>
    <property type="project" value="InterPro"/>
</dbReference>
<comment type="subcellular location">
    <subcellularLocation>
        <location evidence="1">Cell membrane</location>
        <topology evidence="1">Multi-pass membrane protein</topology>
    </subcellularLocation>
</comment>
<organism evidence="11 12">
    <name type="scientific">Paenibacillus psychroresistens</name>
    <dbReference type="NCBI Taxonomy" id="1778678"/>
    <lineage>
        <taxon>Bacteria</taxon>
        <taxon>Bacillati</taxon>
        <taxon>Bacillota</taxon>
        <taxon>Bacilli</taxon>
        <taxon>Bacillales</taxon>
        <taxon>Paenibacillaceae</taxon>
        <taxon>Paenibacillus</taxon>
    </lineage>
</organism>
<dbReference type="CDD" id="cd07346">
    <property type="entry name" value="ABC_6TM_exporters"/>
    <property type="match status" value="1"/>
</dbReference>
<dbReference type="GO" id="GO:0015421">
    <property type="term" value="F:ABC-type oligopeptide transporter activity"/>
    <property type="evidence" value="ECO:0007669"/>
    <property type="project" value="TreeGrafter"/>
</dbReference>
<dbReference type="Gene3D" id="1.20.1560.10">
    <property type="entry name" value="ABC transporter type 1, transmembrane domain"/>
    <property type="match status" value="1"/>
</dbReference>
<dbReference type="SMART" id="SM00382">
    <property type="entry name" value="AAA"/>
    <property type="match status" value="1"/>
</dbReference>
<dbReference type="SUPFAM" id="SSF52540">
    <property type="entry name" value="P-loop containing nucleoside triphosphate hydrolases"/>
    <property type="match status" value="1"/>
</dbReference>
<dbReference type="GO" id="GO:0005886">
    <property type="term" value="C:plasma membrane"/>
    <property type="evidence" value="ECO:0007669"/>
    <property type="project" value="UniProtKB-SubCell"/>
</dbReference>
<dbReference type="PANTHER" id="PTHR43394">
    <property type="entry name" value="ATP-DEPENDENT PERMEASE MDL1, MITOCHONDRIAL"/>
    <property type="match status" value="1"/>
</dbReference>
<evidence type="ECO:0000313" key="12">
    <source>
        <dbReference type="Proteomes" id="UP000426246"/>
    </source>
</evidence>
<accession>A0A6B8RDK6</accession>
<dbReference type="InterPro" id="IPR036640">
    <property type="entry name" value="ABC1_TM_sf"/>
</dbReference>
<dbReference type="InterPro" id="IPR017871">
    <property type="entry name" value="ABC_transporter-like_CS"/>
</dbReference>
<evidence type="ECO:0000256" key="1">
    <source>
        <dbReference type="ARBA" id="ARBA00004651"/>
    </source>
</evidence>
<comment type="similarity">
    <text evidence="2">Belongs to the ABC transporter superfamily.</text>
</comment>
<feature type="transmembrane region" description="Helical" evidence="8">
    <location>
        <begin position="262"/>
        <end position="287"/>
    </location>
</feature>
<evidence type="ECO:0000256" key="3">
    <source>
        <dbReference type="ARBA" id="ARBA00022692"/>
    </source>
</evidence>
<gene>
    <name evidence="11" type="ORF">EHS13_04520</name>
</gene>
<evidence type="ECO:0000256" key="5">
    <source>
        <dbReference type="ARBA" id="ARBA00022840"/>
    </source>
</evidence>
<dbReference type="InterPro" id="IPR039421">
    <property type="entry name" value="Type_1_exporter"/>
</dbReference>
<dbReference type="Pfam" id="PF00005">
    <property type="entry name" value="ABC_tran"/>
    <property type="match status" value="1"/>
</dbReference>
<name>A0A6B8RDK6_9BACL</name>
<evidence type="ECO:0000256" key="8">
    <source>
        <dbReference type="SAM" id="Phobius"/>
    </source>
</evidence>
<proteinExistence type="inferred from homology"/>
<dbReference type="Gene3D" id="3.40.50.300">
    <property type="entry name" value="P-loop containing nucleotide triphosphate hydrolases"/>
    <property type="match status" value="1"/>
</dbReference>
<evidence type="ECO:0000313" key="11">
    <source>
        <dbReference type="EMBL" id="QGQ94220.1"/>
    </source>
</evidence>
<protein>
    <submittedName>
        <fullName evidence="11">ABC transporter ATP-binding protein</fullName>
    </submittedName>
</protein>
<dbReference type="GO" id="GO:0005524">
    <property type="term" value="F:ATP binding"/>
    <property type="evidence" value="ECO:0007669"/>
    <property type="project" value="UniProtKB-KW"/>
</dbReference>
<dbReference type="PANTHER" id="PTHR43394:SF1">
    <property type="entry name" value="ATP-BINDING CASSETTE SUB-FAMILY B MEMBER 10, MITOCHONDRIAL"/>
    <property type="match status" value="1"/>
</dbReference>
<dbReference type="InterPro" id="IPR003439">
    <property type="entry name" value="ABC_transporter-like_ATP-bd"/>
</dbReference>
<feature type="domain" description="ABC transmembrane type-1" evidence="10">
    <location>
        <begin position="25"/>
        <end position="306"/>
    </location>
</feature>
<dbReference type="OrthoDB" id="9770415at2"/>
<reference evidence="12" key="1">
    <citation type="submission" date="2018-11" db="EMBL/GenBank/DDBJ databases">
        <title>Complete genome sequence of Paenibacillus sp. ML311-T8.</title>
        <authorList>
            <person name="Nam Y.-D."/>
            <person name="Kang J."/>
            <person name="Chung W.-H."/>
            <person name="Park Y.S."/>
        </authorList>
    </citation>
    <scope>NUCLEOTIDE SEQUENCE [LARGE SCALE GENOMIC DNA]</scope>
    <source>
        <strain evidence="12">ML311-T8</strain>
    </source>
</reference>
<keyword evidence="4" id="KW-0547">Nucleotide-binding</keyword>
<dbReference type="RefSeq" id="WP_155699219.1">
    <property type="nucleotide sequence ID" value="NZ_CP034235.1"/>
</dbReference>
<dbReference type="KEGG" id="ppsc:EHS13_04520"/>
<dbReference type="InterPro" id="IPR027417">
    <property type="entry name" value="P-loop_NTPase"/>
</dbReference>
<dbReference type="Proteomes" id="UP000426246">
    <property type="component" value="Chromosome"/>
</dbReference>
<dbReference type="SUPFAM" id="SSF90123">
    <property type="entry name" value="ABC transporter transmembrane region"/>
    <property type="match status" value="1"/>
</dbReference>
<dbReference type="InterPro" id="IPR003593">
    <property type="entry name" value="AAA+_ATPase"/>
</dbReference>
<dbReference type="EMBL" id="CP034235">
    <property type="protein sequence ID" value="QGQ94220.1"/>
    <property type="molecule type" value="Genomic_DNA"/>
</dbReference>
<sequence>MADKRNSEARRLAQLIKPRRKAYLLGLLGSSLMDSSMSLVFPLLIKLVLDAVTAKNMNTVGKICLEFSIIIALLICLTPLFQYLFGKTVKAIMIDFRLSVFHHMEKLPVAYYENTHSGDSLSRINNDLGVVENALSGNIRSIVSLLMTGVYSAVIMLFLNWKFAVVLILVGLVSTYVNSRFALPLRKISLEIQQGLGKQVERLMDLIAGAQVSRVFQMTGQMNRKYQVTNQLLAKLSIARSVRSAFLNSANYTLIWINNGGVFIFGTLLLIHGEITLGTLLSLILLLDHVTNLFRNLGSFWANLQSSFAGAARVFELLDIAEEPERHNNEAKNKAHKNESKQIIEFRNVSFSYGEGEKILDGLNLSIEKGHLVALVGPSGGGKSTILKLLLGFYPLEQGQIRFEGKRFTDYSLSEQRNKMAYVSQDSYLFEGTIEENIRYGRMDATYEEVVAAAKSAYAHDFIMEQSEGYSTSIGERGARLSGGQRQRITIARALLKNATILLLDEATSALDSESEQAVQMGLQRLMEGKTTITIAHRLSTIRQANMIYVIGKGRIMEQGRHADLLDAGGVYMRLHNMQDRKSK</sequence>
<feature type="domain" description="ABC transporter" evidence="9">
    <location>
        <begin position="344"/>
        <end position="578"/>
    </location>
</feature>
<keyword evidence="3 8" id="KW-0812">Transmembrane</keyword>
<evidence type="ECO:0000256" key="2">
    <source>
        <dbReference type="ARBA" id="ARBA00005417"/>
    </source>
</evidence>
<evidence type="ECO:0000256" key="4">
    <source>
        <dbReference type="ARBA" id="ARBA00022741"/>
    </source>
</evidence>
<dbReference type="InterPro" id="IPR011527">
    <property type="entry name" value="ABC1_TM_dom"/>
</dbReference>
<keyword evidence="12" id="KW-1185">Reference proteome</keyword>
<dbReference type="PROSITE" id="PS50929">
    <property type="entry name" value="ABC_TM1F"/>
    <property type="match status" value="1"/>
</dbReference>
<dbReference type="FunFam" id="3.40.50.300:FF:000218">
    <property type="entry name" value="Multidrug ABC transporter ATP-binding protein"/>
    <property type="match status" value="1"/>
</dbReference>
<evidence type="ECO:0000259" key="9">
    <source>
        <dbReference type="PROSITE" id="PS50893"/>
    </source>
</evidence>
<evidence type="ECO:0000256" key="6">
    <source>
        <dbReference type="ARBA" id="ARBA00022989"/>
    </source>
</evidence>
<dbReference type="PROSITE" id="PS50893">
    <property type="entry name" value="ABC_TRANSPORTER_2"/>
    <property type="match status" value="1"/>
</dbReference>
<evidence type="ECO:0000259" key="10">
    <source>
        <dbReference type="PROSITE" id="PS50929"/>
    </source>
</evidence>
<keyword evidence="7 8" id="KW-0472">Membrane</keyword>
<feature type="transmembrane region" description="Helical" evidence="8">
    <location>
        <begin position="165"/>
        <end position="183"/>
    </location>
</feature>
<dbReference type="Pfam" id="PF00664">
    <property type="entry name" value="ABC_membrane"/>
    <property type="match status" value="1"/>
</dbReference>
<keyword evidence="6 8" id="KW-1133">Transmembrane helix</keyword>
<dbReference type="PROSITE" id="PS00211">
    <property type="entry name" value="ABC_TRANSPORTER_1"/>
    <property type="match status" value="1"/>
</dbReference>